<evidence type="ECO:0000313" key="2">
    <source>
        <dbReference type="Proteomes" id="UP000215596"/>
    </source>
</evidence>
<dbReference type="AlphaFoldDB" id="A0A268EIA7"/>
<protein>
    <recommendedName>
        <fullName evidence="3">AP2/ERF domain-containing protein</fullName>
    </recommendedName>
</protein>
<proteinExistence type="predicted"/>
<dbReference type="SUPFAM" id="SSF54171">
    <property type="entry name" value="DNA-binding domain"/>
    <property type="match status" value="1"/>
</dbReference>
<evidence type="ECO:0008006" key="3">
    <source>
        <dbReference type="Google" id="ProtNLM"/>
    </source>
</evidence>
<dbReference type="GO" id="GO:0003677">
    <property type="term" value="F:DNA binding"/>
    <property type="evidence" value="ECO:0007669"/>
    <property type="project" value="InterPro"/>
</dbReference>
<sequence>MKKYGDITMSKICAAPDCNNIVEHSGKYCASRCRYRHHKQQKYEERKAAGLCRQCGGPMDPPSSSTEKQSKSCAKCQNYFKKRYQSLQKDTLKNTSGNKQTAKKKQIRAGQRFHHLVAISKLPDKVHNEEAWLCKCDCKEETIALKGQLLHGTKKSCGCLRGKTPANALDLEGKTFGLLKVIERAGKSRDGRALWRCQCKCGEKPVVDATSLRSGNTISCGCQRPEQAEYARNKLNEMSVDGVIVPLLTKKVRSDSRTGHKGIHRRIRRGRVYFEPSITVKGKRFFGKTSTSLDEAIKERKRLEEEHHKPYVDAIMPKPIPSNRVKDRRGIEYGWLTVIEFAGFKDKKTLWRCRCKCGEIVDVLGHNLESKMTRSCGCLKWEGMRPDNKSGFKGVTWDKSGRTWVAHIGVNGKRIYLGSSRYKGEAIQLRLEAEKKYHNRSEK</sequence>
<dbReference type="InterPro" id="IPR016177">
    <property type="entry name" value="DNA-bd_dom_sf"/>
</dbReference>
<name>A0A268EIA7_9BACL</name>
<comment type="caution">
    <text evidence="1">The sequence shown here is derived from an EMBL/GenBank/DDBJ whole genome shotgun (WGS) entry which is preliminary data.</text>
</comment>
<organism evidence="1 2">
    <name type="scientific">Paenibacillus campinasensis</name>
    <dbReference type="NCBI Taxonomy" id="66347"/>
    <lineage>
        <taxon>Bacteria</taxon>
        <taxon>Bacillati</taxon>
        <taxon>Bacillota</taxon>
        <taxon>Bacilli</taxon>
        <taxon>Bacillales</taxon>
        <taxon>Paenibacillaceae</taxon>
        <taxon>Paenibacillus</taxon>
    </lineage>
</organism>
<reference evidence="1 2" key="1">
    <citation type="submission" date="2017-07" db="EMBL/GenBank/DDBJ databases">
        <title>Isolation and whole genome analysis of endospore-forming bacteria from heroin.</title>
        <authorList>
            <person name="Kalinowski J."/>
            <person name="Ahrens B."/>
            <person name="Al-Dilaimi A."/>
            <person name="Winkler A."/>
            <person name="Wibberg D."/>
            <person name="Schleenbecker U."/>
            <person name="Ruckert C."/>
            <person name="Wolfel R."/>
            <person name="Grass G."/>
        </authorList>
    </citation>
    <scope>NUCLEOTIDE SEQUENCE [LARGE SCALE GENOMIC DNA]</scope>
    <source>
        <strain evidence="1 2">7537-G1</strain>
    </source>
</reference>
<accession>A0A268EIA7</accession>
<evidence type="ECO:0000313" key="1">
    <source>
        <dbReference type="EMBL" id="PAD72860.1"/>
    </source>
</evidence>
<dbReference type="RefSeq" id="WP_095267410.1">
    <property type="nucleotide sequence ID" value="NZ_NPBY01000074.1"/>
</dbReference>
<dbReference type="EMBL" id="NPBY01000074">
    <property type="protein sequence ID" value="PAD72860.1"/>
    <property type="molecule type" value="Genomic_DNA"/>
</dbReference>
<dbReference type="Proteomes" id="UP000215596">
    <property type="component" value="Unassembled WGS sequence"/>
</dbReference>
<gene>
    <name evidence="1" type="ORF">CHH67_21375</name>
</gene>